<dbReference type="GO" id="GO:0007288">
    <property type="term" value="P:sperm axoneme assembly"/>
    <property type="evidence" value="ECO:0007669"/>
    <property type="project" value="TreeGrafter"/>
</dbReference>
<dbReference type="Ensembl" id="ENSECRT00000014077.1">
    <property type="protein sequence ID" value="ENSECRP00000013839.1"/>
    <property type="gene ID" value="ENSECRG00000009223.1"/>
</dbReference>
<keyword evidence="11" id="KW-1185">Reference proteome</keyword>
<keyword evidence="7" id="KW-0206">Cytoskeleton</keyword>
<comment type="similarity">
    <text evidence="2">Belongs to the CFAP206 family.</text>
</comment>
<evidence type="ECO:0000256" key="3">
    <source>
        <dbReference type="ARBA" id="ARBA00021602"/>
    </source>
</evidence>
<evidence type="ECO:0000256" key="8">
    <source>
        <dbReference type="ARBA" id="ARBA00023273"/>
    </source>
</evidence>
<dbReference type="GO" id="GO:0036064">
    <property type="term" value="C:ciliary basal body"/>
    <property type="evidence" value="ECO:0007669"/>
    <property type="project" value="TreeGrafter"/>
</dbReference>
<comment type="function">
    <text evidence="9">Essential for sperm motility and is involved in the regulation of the beating frequency of motile cilia on the epithelial cells of the respiratory tract. Required for the establishment of radial spokes in sperm flagella.</text>
</comment>
<dbReference type="GO" id="GO:0003356">
    <property type="term" value="P:regulation of cilium beat frequency"/>
    <property type="evidence" value="ECO:0007669"/>
    <property type="project" value="TreeGrafter"/>
</dbReference>
<evidence type="ECO:0000256" key="6">
    <source>
        <dbReference type="ARBA" id="ARBA00023069"/>
    </source>
</evidence>
<keyword evidence="6" id="KW-0969">Cilium</keyword>
<proteinExistence type="inferred from homology"/>
<evidence type="ECO:0000256" key="1">
    <source>
        <dbReference type="ARBA" id="ARBA00004430"/>
    </source>
</evidence>
<evidence type="ECO:0000256" key="9">
    <source>
        <dbReference type="ARBA" id="ARBA00045321"/>
    </source>
</evidence>
<dbReference type="Pfam" id="PF12018">
    <property type="entry name" value="FAP206"/>
    <property type="match status" value="1"/>
</dbReference>
<evidence type="ECO:0000256" key="2">
    <source>
        <dbReference type="ARBA" id="ARBA00010500"/>
    </source>
</evidence>
<sequence>MSHFHAKNIIKIIIREIIEECANKGQQVSETLVAFIVKAVVLDPRNEFHVDKKLTKYDIQNLINICVYRLLDQNSPSLNTIKMQIYFDMNYAGRNEYLNEHHIVLESNLSPVSRDITDIHAKNRQELEAIYHKIVSFVLLCSGLGASNDIDTVVEATVALQSVFPRSMLASFLSLKRKEKEQQLRELTMIVTGIRLYNKDVGKGGESIDNLPAILNNDIPTTSNQHEAEMELSLNIAERYTTILEKLENGDVNKDLHVYVDLLKEALYNIQQHVVFLRLITSEIITCAQQVEFLQQKFGQQMEELKSIVQDKIAVPTADVYPHFIALSHLWYGFQGEIVLLSVFNSIATSLKPYLSSHAQIFSDNTLGPLLENLDVKTNEQRVEETSSDRIDPSEYKDHNWLFPETTHNFDSLPLQFGGICAYTLIEKNGLLLMGNPKIGILKHNDKYYSFSSKKAAKTFAENPDKYIWLVIEMAKQHAELIQLLELLHQFEPITPYTGSATITSSTTTNKEKGIVRLGTTSDISAQTETHLLPSHIVKSYEWNEWELRRKAIKLANLRNKVTHSMQTKLSHLRRENISQVYLPKQKAAQTKKINTTNVPKIQQIHITMTIAKRNDLAILGKGVLNKTVGQRT</sequence>
<keyword evidence="8" id="KW-0966">Cell projection</keyword>
<dbReference type="PANTHER" id="PTHR21442">
    <property type="entry name" value="CILIA- AND FLAGELLA-ASSOCIATED PROTEIN 206"/>
    <property type="match status" value="1"/>
</dbReference>
<dbReference type="GeneTree" id="ENSGT00390000016036"/>
<evidence type="ECO:0000256" key="7">
    <source>
        <dbReference type="ARBA" id="ARBA00023212"/>
    </source>
</evidence>
<evidence type="ECO:0000256" key="4">
    <source>
        <dbReference type="ARBA" id="ARBA00022490"/>
    </source>
</evidence>
<dbReference type="AlphaFoldDB" id="A0A8C4S8U2"/>
<comment type="subcellular location">
    <subcellularLocation>
        <location evidence="1">Cytoplasm</location>
        <location evidence="1">Cytoskeleton</location>
        <location evidence="1">Cilium axoneme</location>
    </subcellularLocation>
</comment>
<evidence type="ECO:0000313" key="11">
    <source>
        <dbReference type="Proteomes" id="UP000694620"/>
    </source>
</evidence>
<dbReference type="GO" id="GO:1901317">
    <property type="term" value="P:regulation of flagellated sperm motility"/>
    <property type="evidence" value="ECO:0007669"/>
    <property type="project" value="TreeGrafter"/>
</dbReference>
<dbReference type="GO" id="GO:0005930">
    <property type="term" value="C:axoneme"/>
    <property type="evidence" value="ECO:0007669"/>
    <property type="project" value="UniProtKB-SubCell"/>
</dbReference>
<dbReference type="Proteomes" id="UP000694620">
    <property type="component" value="Chromosome 4"/>
</dbReference>
<organism evidence="10 11">
    <name type="scientific">Erpetoichthys calabaricus</name>
    <name type="common">Rope fish</name>
    <name type="synonym">Calamoichthys calabaricus</name>
    <dbReference type="NCBI Taxonomy" id="27687"/>
    <lineage>
        <taxon>Eukaryota</taxon>
        <taxon>Metazoa</taxon>
        <taxon>Chordata</taxon>
        <taxon>Craniata</taxon>
        <taxon>Vertebrata</taxon>
        <taxon>Euteleostomi</taxon>
        <taxon>Actinopterygii</taxon>
        <taxon>Polypteriformes</taxon>
        <taxon>Polypteridae</taxon>
        <taxon>Erpetoichthys</taxon>
    </lineage>
</organism>
<evidence type="ECO:0000256" key="5">
    <source>
        <dbReference type="ARBA" id="ARBA00022794"/>
    </source>
</evidence>
<protein>
    <recommendedName>
        <fullName evidence="3">Cilia- and flagella-associated protein 206</fullName>
    </recommendedName>
</protein>
<reference evidence="10" key="1">
    <citation type="submission" date="2021-06" db="EMBL/GenBank/DDBJ databases">
        <authorList>
            <consortium name="Wellcome Sanger Institute Data Sharing"/>
        </authorList>
    </citation>
    <scope>NUCLEOTIDE SEQUENCE [LARGE SCALE GENOMIC DNA]</scope>
</reference>
<dbReference type="InterPro" id="IPR021897">
    <property type="entry name" value="FAP206"/>
</dbReference>
<dbReference type="PANTHER" id="PTHR21442:SF0">
    <property type="entry name" value="CILIA- AND FLAGELLA-ASSOCIATED PROTEIN 206"/>
    <property type="match status" value="1"/>
</dbReference>
<accession>A0A8C4S8U2</accession>
<evidence type="ECO:0000313" key="10">
    <source>
        <dbReference type="Ensembl" id="ENSECRP00000013839.1"/>
    </source>
</evidence>
<name>A0A8C4S8U2_ERPCA</name>
<reference evidence="10" key="2">
    <citation type="submission" date="2025-08" db="UniProtKB">
        <authorList>
            <consortium name="Ensembl"/>
        </authorList>
    </citation>
    <scope>IDENTIFICATION</scope>
</reference>
<keyword evidence="4" id="KW-0963">Cytoplasm</keyword>
<keyword evidence="5" id="KW-0970">Cilium biogenesis/degradation</keyword>
<reference evidence="10" key="3">
    <citation type="submission" date="2025-09" db="UniProtKB">
        <authorList>
            <consortium name="Ensembl"/>
        </authorList>
    </citation>
    <scope>IDENTIFICATION</scope>
</reference>